<evidence type="ECO:0000256" key="6">
    <source>
        <dbReference type="ARBA" id="ARBA00022833"/>
    </source>
</evidence>
<dbReference type="CDD" id="cd01285">
    <property type="entry name" value="nucleoside_deaminase"/>
    <property type="match status" value="1"/>
</dbReference>
<feature type="binding site" evidence="8">
    <location>
        <position position="61"/>
    </location>
    <ligand>
        <name>Zn(2+)</name>
        <dbReference type="ChEBI" id="CHEBI:29105"/>
        <note>catalytic</note>
    </ligand>
</feature>
<feature type="active site" description="Proton donor" evidence="8">
    <location>
        <position position="63"/>
    </location>
</feature>
<dbReference type="PROSITE" id="PS00903">
    <property type="entry name" value="CYT_DCMP_DEAMINASES_1"/>
    <property type="match status" value="1"/>
</dbReference>
<dbReference type="InterPro" id="IPR016192">
    <property type="entry name" value="APOBEC/CMP_deaminase_Zn-bd"/>
</dbReference>
<proteinExistence type="inferred from homology"/>
<keyword evidence="5 8" id="KW-0378">Hydrolase</keyword>
<feature type="binding site" evidence="8">
    <location>
        <position position="91"/>
    </location>
    <ligand>
        <name>Zn(2+)</name>
        <dbReference type="ChEBI" id="CHEBI:29105"/>
        <note>catalytic</note>
    </ligand>
</feature>
<keyword evidence="4 8" id="KW-0479">Metal-binding</keyword>
<evidence type="ECO:0000256" key="7">
    <source>
        <dbReference type="ARBA" id="ARBA00048045"/>
    </source>
</evidence>
<name>A0ABU5UC89_9CYAN</name>
<comment type="similarity">
    <text evidence="1">Belongs to the cytidine and deoxycytidylate deaminase family. ADAT2 subfamily.</text>
</comment>
<dbReference type="EC" id="3.5.4.33" evidence="8"/>
<comment type="cofactor">
    <cofactor evidence="8">
        <name>Zn(2+)</name>
        <dbReference type="ChEBI" id="CHEBI:29105"/>
    </cofactor>
    <text evidence="8">Binds 1 zinc ion per subunit.</text>
</comment>
<protein>
    <recommendedName>
        <fullName evidence="8">tRNA-specific adenosine deaminase</fullName>
        <ecNumber evidence="8">3.5.4.33</ecNumber>
    </recommendedName>
</protein>
<reference evidence="10 11" key="1">
    <citation type="submission" date="2023-12" db="EMBL/GenBank/DDBJ databases">
        <title>Baltic Sea Cyanobacteria.</title>
        <authorList>
            <person name="Delbaje E."/>
            <person name="Fewer D.P."/>
            <person name="Shishido T.K."/>
        </authorList>
    </citation>
    <scope>NUCLEOTIDE SEQUENCE [LARGE SCALE GENOMIC DNA]</scope>
    <source>
        <strain evidence="10 11">UHCC-0300</strain>
    </source>
</reference>
<evidence type="ECO:0000313" key="10">
    <source>
        <dbReference type="EMBL" id="MEA5580596.1"/>
    </source>
</evidence>
<dbReference type="SUPFAM" id="SSF53927">
    <property type="entry name" value="Cytidine deaminase-like"/>
    <property type="match status" value="1"/>
</dbReference>
<sequence>MLIENPEYLRHRQWMKRALDLAEIAGDAGEIPVGAVIIDSSGNLIAEGENRKERDQDPTAHAEIIALRAAAKRLDNWRLNQCTLYVTLEPCPMCAGAIVHARLEMLVYGVDDTKTGAVRTVTNIPDSAASNHRLRVLGGVLEASCRQQLQTWFIKRRQKK</sequence>
<feature type="domain" description="CMP/dCMP-type deaminase" evidence="9">
    <location>
        <begin position="9"/>
        <end position="137"/>
    </location>
</feature>
<keyword evidence="6 8" id="KW-0862">Zinc</keyword>
<accession>A0ABU5UC89</accession>
<organism evidence="10 11">
    <name type="scientific">Nodularia harveyana UHCC-0300</name>
    <dbReference type="NCBI Taxonomy" id="2974287"/>
    <lineage>
        <taxon>Bacteria</taxon>
        <taxon>Bacillati</taxon>
        <taxon>Cyanobacteriota</taxon>
        <taxon>Cyanophyceae</taxon>
        <taxon>Nostocales</taxon>
        <taxon>Nodulariaceae</taxon>
        <taxon>Nodularia</taxon>
    </lineage>
</organism>
<dbReference type="Proteomes" id="UP001302120">
    <property type="component" value="Unassembled WGS sequence"/>
</dbReference>
<dbReference type="PANTHER" id="PTHR11079">
    <property type="entry name" value="CYTOSINE DEAMINASE FAMILY MEMBER"/>
    <property type="match status" value="1"/>
</dbReference>
<evidence type="ECO:0000256" key="3">
    <source>
        <dbReference type="ARBA" id="ARBA00022694"/>
    </source>
</evidence>
<dbReference type="Gene3D" id="3.40.140.10">
    <property type="entry name" value="Cytidine Deaminase, domain 2"/>
    <property type="match status" value="1"/>
</dbReference>
<dbReference type="PROSITE" id="PS51747">
    <property type="entry name" value="CYT_DCMP_DEAMINASES_2"/>
    <property type="match status" value="1"/>
</dbReference>
<dbReference type="Pfam" id="PF14437">
    <property type="entry name" value="MafB19-deam"/>
    <property type="match status" value="1"/>
</dbReference>
<dbReference type="HAMAP" id="MF_00972">
    <property type="entry name" value="tRNA_aden_deaminase"/>
    <property type="match status" value="1"/>
</dbReference>
<evidence type="ECO:0000256" key="8">
    <source>
        <dbReference type="HAMAP-Rule" id="MF_00972"/>
    </source>
</evidence>
<gene>
    <name evidence="8 10" type="primary">tadA</name>
    <name evidence="10" type="ORF">VB620_04475</name>
</gene>
<comment type="subunit">
    <text evidence="2 8">Homodimer.</text>
</comment>
<evidence type="ECO:0000256" key="1">
    <source>
        <dbReference type="ARBA" id="ARBA00010669"/>
    </source>
</evidence>
<comment type="caution">
    <text evidence="10">The sequence shown here is derived from an EMBL/GenBank/DDBJ whole genome shotgun (WGS) entry which is preliminary data.</text>
</comment>
<dbReference type="InterPro" id="IPR058535">
    <property type="entry name" value="MafB19-deam"/>
</dbReference>
<comment type="function">
    <text evidence="8">Catalyzes the deamination of adenosine to inosine at the wobble position 34 of tRNA(Arg2).</text>
</comment>
<keyword evidence="3 8" id="KW-0819">tRNA processing</keyword>
<dbReference type="InterPro" id="IPR002125">
    <property type="entry name" value="CMP_dCMP_dom"/>
</dbReference>
<evidence type="ECO:0000256" key="4">
    <source>
        <dbReference type="ARBA" id="ARBA00022723"/>
    </source>
</evidence>
<evidence type="ECO:0000313" key="11">
    <source>
        <dbReference type="Proteomes" id="UP001302120"/>
    </source>
</evidence>
<evidence type="ECO:0000256" key="2">
    <source>
        <dbReference type="ARBA" id="ARBA00011738"/>
    </source>
</evidence>
<feature type="binding site" evidence="8">
    <location>
        <position position="94"/>
    </location>
    <ligand>
        <name>Zn(2+)</name>
        <dbReference type="ChEBI" id="CHEBI:29105"/>
        <note>catalytic</note>
    </ligand>
</feature>
<dbReference type="InterPro" id="IPR028883">
    <property type="entry name" value="tRNA_aden_deaminase"/>
</dbReference>
<dbReference type="RefSeq" id="WP_323194940.1">
    <property type="nucleotide sequence ID" value="NZ_JAYGHG010000004.1"/>
</dbReference>
<dbReference type="NCBIfam" id="NF008113">
    <property type="entry name" value="PRK10860.1"/>
    <property type="match status" value="1"/>
</dbReference>
<evidence type="ECO:0000256" key="5">
    <source>
        <dbReference type="ARBA" id="ARBA00022801"/>
    </source>
</evidence>
<keyword evidence="11" id="KW-1185">Reference proteome</keyword>
<comment type="catalytic activity">
    <reaction evidence="7 8">
        <text>adenosine(34) in tRNA + H2O + H(+) = inosine(34) in tRNA + NH4(+)</text>
        <dbReference type="Rhea" id="RHEA:43168"/>
        <dbReference type="Rhea" id="RHEA-COMP:10373"/>
        <dbReference type="Rhea" id="RHEA-COMP:10374"/>
        <dbReference type="ChEBI" id="CHEBI:15377"/>
        <dbReference type="ChEBI" id="CHEBI:15378"/>
        <dbReference type="ChEBI" id="CHEBI:28938"/>
        <dbReference type="ChEBI" id="CHEBI:74411"/>
        <dbReference type="ChEBI" id="CHEBI:82852"/>
        <dbReference type="EC" id="3.5.4.33"/>
    </reaction>
</comment>
<evidence type="ECO:0000259" key="9">
    <source>
        <dbReference type="PROSITE" id="PS51747"/>
    </source>
</evidence>
<dbReference type="InterPro" id="IPR016193">
    <property type="entry name" value="Cytidine_deaminase-like"/>
</dbReference>
<dbReference type="EMBL" id="JAYGHG010000004">
    <property type="protein sequence ID" value="MEA5580596.1"/>
    <property type="molecule type" value="Genomic_DNA"/>
</dbReference>
<dbReference type="GO" id="GO:0052717">
    <property type="term" value="F:tRNA-specific adenosine-34 deaminase activity"/>
    <property type="evidence" value="ECO:0007669"/>
    <property type="project" value="UniProtKB-EC"/>
</dbReference>
<dbReference type="PANTHER" id="PTHR11079:SF202">
    <property type="entry name" value="TRNA-SPECIFIC ADENOSINE DEAMINASE"/>
    <property type="match status" value="1"/>
</dbReference>